<dbReference type="Gene3D" id="3.20.20.450">
    <property type="entry name" value="EAL domain"/>
    <property type="match status" value="1"/>
</dbReference>
<dbReference type="Pfam" id="PF00563">
    <property type="entry name" value="EAL"/>
    <property type="match status" value="1"/>
</dbReference>
<dbReference type="PROSITE" id="PS50883">
    <property type="entry name" value="EAL"/>
    <property type="match status" value="1"/>
</dbReference>
<dbReference type="InterPro" id="IPR050706">
    <property type="entry name" value="Cyclic-di-GMP_PDE-like"/>
</dbReference>
<evidence type="ECO:0000313" key="5">
    <source>
        <dbReference type="Proteomes" id="UP000190042"/>
    </source>
</evidence>
<name>A0A1T4Y7M7_9BACL</name>
<keyword evidence="1" id="KW-0472">Membrane</keyword>
<organism evidence="4 5">
    <name type="scientific">Sporosarcina newyorkensis</name>
    <dbReference type="NCBI Taxonomy" id="759851"/>
    <lineage>
        <taxon>Bacteria</taxon>
        <taxon>Bacillati</taxon>
        <taxon>Bacillota</taxon>
        <taxon>Bacilli</taxon>
        <taxon>Bacillales</taxon>
        <taxon>Caryophanaceae</taxon>
        <taxon>Sporosarcina</taxon>
    </lineage>
</organism>
<evidence type="ECO:0000259" key="2">
    <source>
        <dbReference type="PROSITE" id="PS50883"/>
    </source>
</evidence>
<dbReference type="Pfam" id="PF00990">
    <property type="entry name" value="GGDEF"/>
    <property type="match status" value="1"/>
</dbReference>
<evidence type="ECO:0000259" key="3">
    <source>
        <dbReference type="PROSITE" id="PS50924"/>
    </source>
</evidence>
<feature type="transmembrane region" description="Helical" evidence="1">
    <location>
        <begin position="20"/>
        <end position="40"/>
    </location>
</feature>
<reference evidence="5" key="1">
    <citation type="submission" date="2017-02" db="EMBL/GenBank/DDBJ databases">
        <authorList>
            <person name="Varghese N."/>
            <person name="Submissions S."/>
        </authorList>
    </citation>
    <scope>NUCLEOTIDE SEQUENCE [LARGE SCALE GENOMIC DNA]</scope>
    <source>
        <strain evidence="5">DSM 23966</strain>
    </source>
</reference>
<feature type="transmembrane region" description="Helical" evidence="1">
    <location>
        <begin position="150"/>
        <end position="171"/>
    </location>
</feature>
<dbReference type="GO" id="GO:0016020">
    <property type="term" value="C:membrane"/>
    <property type="evidence" value="ECO:0007669"/>
    <property type="project" value="UniProtKB-UniRule"/>
</dbReference>
<protein>
    <submittedName>
        <fullName evidence="4">EAL domain, c-di-GMP-specific phosphodiesterase class I (Or its enzymatically inactive variant)</fullName>
    </submittedName>
</protein>
<dbReference type="InterPro" id="IPR001633">
    <property type="entry name" value="EAL_dom"/>
</dbReference>
<dbReference type="InterPro" id="IPR029787">
    <property type="entry name" value="Nucleotide_cyclase"/>
</dbReference>
<dbReference type="SUPFAM" id="SSF141868">
    <property type="entry name" value="EAL domain-like"/>
    <property type="match status" value="1"/>
</dbReference>
<dbReference type="CDD" id="cd01948">
    <property type="entry name" value="EAL"/>
    <property type="match status" value="1"/>
</dbReference>
<dbReference type="InterPro" id="IPR035919">
    <property type="entry name" value="EAL_sf"/>
</dbReference>
<dbReference type="SMART" id="SM00267">
    <property type="entry name" value="GGDEF"/>
    <property type="match status" value="1"/>
</dbReference>
<dbReference type="RefSeq" id="WP_078817469.1">
    <property type="nucleotide sequence ID" value="NZ_FUYJ01000003.1"/>
</dbReference>
<proteinExistence type="predicted"/>
<gene>
    <name evidence="4" type="ORF">SAMN04244570_1940</name>
</gene>
<dbReference type="PANTHER" id="PTHR33121">
    <property type="entry name" value="CYCLIC DI-GMP PHOSPHODIESTERASE PDEF"/>
    <property type="match status" value="1"/>
</dbReference>
<sequence>MFTPPDYQQYVEIPSTYSIGILLLSLLVIGFTSYTTLSLYDRMQKPSFFKREIWLILASLAMGFGIWATHFVSMNSLSLPLDMHVNYMTSFLSMLPAIIASFLAFQLIQGPMKPNWKYTIAAVLFAEGMTAMHVLGMQSMEVEAVVQHDWQLLLVANVIVGLFSYITFRLIGNPKNTTAGKWIAILCLTLAPAAMHYLGLLGTRYYIKNGQPFMDQAVNHMLLLNSVIGVGVGVLLVVMLLTTYIDGYLDYWLKYFDVLTKLPNRRNWERELTDDVAAGDVAVWNFPDLQRVNQLYSYEAGDKILQQIGELLSKWKPKFAQLYRVSGNRYLFCVNQSGRSADFYKNLVILQREIDQLLPIKRQEMRYTCALAKADQRKTKKQLYQEALMVVDQATLSREWGLVTFDPAIYGTSYEQEVLRDISKAMEEEHLHLVYQPKVKGATTEFVGVEALLRWDHPELGPISPAVFVPFLESDGRMGEVTDWIIHKVCRQIHDWDAQGVHIPQVAINIPGEYVTEPHLLDVLWKETDAFRIEPSRIELEITETSTAKSITLAMTALKRFKRYGFAVALDDFGTGVSSLSYLQQLPITTLKIDKSFTDVVPASPKECAVLNAILNIGQSMDLKIVIEGVETLEQVEFLLDLQPDLIFQGYYFARPMAVDQLVKWVDKSDERQRVMQLGKQPSK</sequence>
<dbReference type="InterPro" id="IPR005330">
    <property type="entry name" value="MHYT_dom"/>
</dbReference>
<feature type="domain" description="MHYT" evidence="3">
    <location>
        <begin position="17"/>
        <end position="206"/>
    </location>
</feature>
<dbReference type="PROSITE" id="PS50924">
    <property type="entry name" value="MHYT"/>
    <property type="match status" value="1"/>
</dbReference>
<dbReference type="Gene3D" id="3.30.70.270">
    <property type="match status" value="1"/>
</dbReference>
<keyword evidence="5" id="KW-1185">Reference proteome</keyword>
<dbReference type="PANTHER" id="PTHR33121:SF71">
    <property type="entry name" value="OXYGEN SENSOR PROTEIN DOSP"/>
    <property type="match status" value="1"/>
</dbReference>
<dbReference type="InterPro" id="IPR043128">
    <property type="entry name" value="Rev_trsase/Diguanyl_cyclase"/>
</dbReference>
<keyword evidence="1" id="KW-0812">Transmembrane</keyword>
<dbReference type="Pfam" id="PF03707">
    <property type="entry name" value="MHYT"/>
    <property type="match status" value="2"/>
</dbReference>
<dbReference type="EMBL" id="FUYJ01000003">
    <property type="protein sequence ID" value="SKA97797.1"/>
    <property type="molecule type" value="Genomic_DNA"/>
</dbReference>
<dbReference type="SUPFAM" id="SSF55073">
    <property type="entry name" value="Nucleotide cyclase"/>
    <property type="match status" value="1"/>
</dbReference>
<evidence type="ECO:0000256" key="1">
    <source>
        <dbReference type="PROSITE-ProRule" id="PRU00244"/>
    </source>
</evidence>
<dbReference type="SMART" id="SM00052">
    <property type="entry name" value="EAL"/>
    <property type="match status" value="1"/>
</dbReference>
<feature type="transmembrane region" description="Helical" evidence="1">
    <location>
        <begin position="183"/>
        <end position="202"/>
    </location>
</feature>
<dbReference type="Proteomes" id="UP000190042">
    <property type="component" value="Unassembled WGS sequence"/>
</dbReference>
<feature type="transmembrane region" description="Helical" evidence="1">
    <location>
        <begin position="85"/>
        <end position="108"/>
    </location>
</feature>
<feature type="transmembrane region" description="Helical" evidence="1">
    <location>
        <begin position="222"/>
        <end position="245"/>
    </location>
</feature>
<accession>A0A1T4Y7M7</accession>
<feature type="domain" description="EAL" evidence="2">
    <location>
        <begin position="415"/>
        <end position="670"/>
    </location>
</feature>
<dbReference type="InterPro" id="IPR000160">
    <property type="entry name" value="GGDEF_dom"/>
</dbReference>
<dbReference type="GO" id="GO:0071111">
    <property type="term" value="F:cyclic-guanylate-specific phosphodiesterase activity"/>
    <property type="evidence" value="ECO:0007669"/>
    <property type="project" value="InterPro"/>
</dbReference>
<evidence type="ECO:0000313" key="4">
    <source>
        <dbReference type="EMBL" id="SKA97797.1"/>
    </source>
</evidence>
<feature type="transmembrane region" description="Helical" evidence="1">
    <location>
        <begin position="52"/>
        <end position="73"/>
    </location>
</feature>
<keyword evidence="1" id="KW-1133">Transmembrane helix</keyword>
<dbReference type="AlphaFoldDB" id="A0A1T4Y7M7"/>